<name>M8CFR7_AEGTA</name>
<sequence>MTITAEAPGKRTTPTSPFSHRGCLQPTRKLVVNHGNAIAVIRISPMAAATGKEHTGRLLIRFRA</sequence>
<protein>
    <submittedName>
        <fullName evidence="2">Uncharacterized protein</fullName>
    </submittedName>
</protein>
<dbReference type="AlphaFoldDB" id="M8CFR7"/>
<proteinExistence type="predicted"/>
<accession>M8CFR7</accession>
<evidence type="ECO:0000313" key="2">
    <source>
        <dbReference type="EnsemblPlants" id="EMT22021"/>
    </source>
</evidence>
<organism evidence="2">
    <name type="scientific">Aegilops tauschii</name>
    <name type="common">Tausch's goatgrass</name>
    <name type="synonym">Aegilops squarrosa</name>
    <dbReference type="NCBI Taxonomy" id="37682"/>
    <lineage>
        <taxon>Eukaryota</taxon>
        <taxon>Viridiplantae</taxon>
        <taxon>Streptophyta</taxon>
        <taxon>Embryophyta</taxon>
        <taxon>Tracheophyta</taxon>
        <taxon>Spermatophyta</taxon>
        <taxon>Magnoliopsida</taxon>
        <taxon>Liliopsida</taxon>
        <taxon>Poales</taxon>
        <taxon>Poaceae</taxon>
        <taxon>BOP clade</taxon>
        <taxon>Pooideae</taxon>
        <taxon>Triticodae</taxon>
        <taxon>Triticeae</taxon>
        <taxon>Triticinae</taxon>
        <taxon>Aegilops</taxon>
    </lineage>
</organism>
<reference evidence="2" key="1">
    <citation type="submission" date="2015-06" db="UniProtKB">
        <authorList>
            <consortium name="EnsemblPlants"/>
        </authorList>
    </citation>
    <scope>IDENTIFICATION</scope>
</reference>
<feature type="region of interest" description="Disordered" evidence="1">
    <location>
        <begin position="1"/>
        <end position="23"/>
    </location>
</feature>
<evidence type="ECO:0000256" key="1">
    <source>
        <dbReference type="SAM" id="MobiDB-lite"/>
    </source>
</evidence>
<dbReference type="EnsemblPlants" id="EMT22021">
    <property type="protein sequence ID" value="EMT22021"/>
    <property type="gene ID" value="F775_24117"/>
</dbReference>